<dbReference type="GO" id="GO:1990538">
    <property type="term" value="F:xylan O-acetyltransferase activity"/>
    <property type="evidence" value="ECO:0007669"/>
    <property type="project" value="UniProtKB-ARBA"/>
</dbReference>
<dbReference type="GO" id="GO:0005794">
    <property type="term" value="C:Golgi apparatus"/>
    <property type="evidence" value="ECO:0000318"/>
    <property type="project" value="GO_Central"/>
</dbReference>
<evidence type="ECO:0000256" key="3">
    <source>
        <dbReference type="ARBA" id="ARBA00022692"/>
    </source>
</evidence>
<keyword evidence="6" id="KW-0333">Golgi apparatus</keyword>
<comment type="similarity">
    <text evidence="2">Belongs to the PC-esterase family. TBL subfamily.</text>
</comment>
<evidence type="ECO:0000259" key="9">
    <source>
        <dbReference type="Pfam" id="PF13839"/>
    </source>
</evidence>
<evidence type="ECO:0000259" key="10">
    <source>
        <dbReference type="Pfam" id="PF14416"/>
    </source>
</evidence>
<keyword evidence="12" id="KW-1185">Reference proteome</keyword>
<feature type="domain" description="Trichome birefringence-like C-terminal" evidence="9">
    <location>
        <begin position="113"/>
        <end position="377"/>
    </location>
</feature>
<proteinExistence type="inferred from homology"/>
<sequence length="380" mass="43794">MMESITQMGYGVFTNLFILFLFLLPVSSTDHHHHHHYHSHKRHINGTAGHSWSGSHSKVSCNIYHGSWVYDTTYPLYQASQCPYIDSEFDCQKYNRPDHLYLKYRWQPSGCNLPRFDGKSFLWKWRAKKIMFVGDSLSYNQWQSLNCMLHASMPNAKTTISNRDPIKSVRYEDYGVNVMFYRTTYLVDIRHESIGRVLQLNSISSGHAWIEADMLIFNTWHWWIHHGHNQPWDYVEYGGKIHKDMDRLEAFTKGLTTWANWVDSNVNTAKTKVFFQGISPVHYSGKDWGGSRAENCKGQTKPVMGSTYPGSSLPQDGIVKSVLSHMSKRVELLDVTLLSQLRKDGHPSVYGGRQSSSDCSHWCLPGVPDTWNQLLYASST</sequence>
<dbReference type="PANTHER" id="PTHR32285">
    <property type="entry name" value="PROTEIN TRICHOME BIREFRINGENCE-LIKE 9-RELATED"/>
    <property type="match status" value="1"/>
</dbReference>
<dbReference type="InterPro" id="IPR025846">
    <property type="entry name" value="TBL_N"/>
</dbReference>
<keyword evidence="4" id="KW-0735">Signal-anchor</keyword>
<dbReference type="GO" id="GO:0016413">
    <property type="term" value="F:O-acetyltransferase activity"/>
    <property type="evidence" value="ECO:0000318"/>
    <property type="project" value="GO_Central"/>
</dbReference>
<protein>
    <submittedName>
        <fullName evidence="11">Protein trichome birefringence-like 6</fullName>
    </submittedName>
</protein>
<dbReference type="EMBL" id="LFYR01001962">
    <property type="protein sequence ID" value="KMZ58244.1"/>
    <property type="molecule type" value="Genomic_DNA"/>
</dbReference>
<comment type="subcellular location">
    <subcellularLocation>
        <location evidence="1">Golgi apparatus membrane</location>
        <topology evidence="1">Single-pass type II membrane protein</topology>
    </subcellularLocation>
</comment>
<keyword evidence="7" id="KW-0472">Membrane</keyword>
<feature type="chain" id="PRO_5005527242" evidence="8">
    <location>
        <begin position="29"/>
        <end position="380"/>
    </location>
</feature>
<dbReference type="InterPro" id="IPR026057">
    <property type="entry name" value="TBL_C"/>
</dbReference>
<name>A0A0K9NN96_ZOSMR</name>
<dbReference type="OMA" id="SGHAWIE"/>
<keyword evidence="5" id="KW-1133">Transmembrane helix</keyword>
<evidence type="ECO:0000256" key="1">
    <source>
        <dbReference type="ARBA" id="ARBA00004323"/>
    </source>
</evidence>
<reference evidence="12" key="1">
    <citation type="journal article" date="2016" name="Nature">
        <title>The genome of the seagrass Zostera marina reveals angiosperm adaptation to the sea.</title>
        <authorList>
            <person name="Olsen J.L."/>
            <person name="Rouze P."/>
            <person name="Verhelst B."/>
            <person name="Lin Y.-C."/>
            <person name="Bayer T."/>
            <person name="Collen J."/>
            <person name="Dattolo E."/>
            <person name="De Paoli E."/>
            <person name="Dittami S."/>
            <person name="Maumus F."/>
            <person name="Michel G."/>
            <person name="Kersting A."/>
            <person name="Lauritano C."/>
            <person name="Lohaus R."/>
            <person name="Toepel M."/>
            <person name="Tonon T."/>
            <person name="Vanneste K."/>
            <person name="Amirebrahimi M."/>
            <person name="Brakel J."/>
            <person name="Bostroem C."/>
            <person name="Chovatia M."/>
            <person name="Grimwood J."/>
            <person name="Jenkins J.W."/>
            <person name="Jueterbock A."/>
            <person name="Mraz A."/>
            <person name="Stam W.T."/>
            <person name="Tice H."/>
            <person name="Bornberg-Bauer E."/>
            <person name="Green P.J."/>
            <person name="Pearson G.A."/>
            <person name="Procaccini G."/>
            <person name="Duarte C.M."/>
            <person name="Schmutz J."/>
            <person name="Reusch T.B.H."/>
            <person name="Van de Peer Y."/>
        </authorList>
    </citation>
    <scope>NUCLEOTIDE SEQUENCE [LARGE SCALE GENOMIC DNA]</scope>
    <source>
        <strain evidence="12">cv. Finnish</strain>
    </source>
</reference>
<evidence type="ECO:0000256" key="4">
    <source>
        <dbReference type="ARBA" id="ARBA00022968"/>
    </source>
</evidence>
<dbReference type="PANTHER" id="PTHR32285:SF42">
    <property type="entry name" value="PROTEIN TRICHOME BIREFRINGENCE-LIKE 37"/>
    <property type="match status" value="1"/>
</dbReference>
<feature type="signal peptide" evidence="8">
    <location>
        <begin position="1"/>
        <end position="28"/>
    </location>
</feature>
<evidence type="ECO:0000256" key="7">
    <source>
        <dbReference type="ARBA" id="ARBA00023136"/>
    </source>
</evidence>
<dbReference type="Proteomes" id="UP000036987">
    <property type="component" value="Unassembled WGS sequence"/>
</dbReference>
<dbReference type="Pfam" id="PF14416">
    <property type="entry name" value="PMR5N"/>
    <property type="match status" value="1"/>
</dbReference>
<evidence type="ECO:0000313" key="12">
    <source>
        <dbReference type="Proteomes" id="UP000036987"/>
    </source>
</evidence>
<feature type="domain" description="Trichome birefringence-like N-terminal" evidence="10">
    <location>
        <begin position="60"/>
        <end position="112"/>
    </location>
</feature>
<dbReference type="InterPro" id="IPR029962">
    <property type="entry name" value="TBL"/>
</dbReference>
<dbReference type="OrthoDB" id="630188at2759"/>
<accession>A0A0K9NN96</accession>
<dbReference type="AlphaFoldDB" id="A0A0K9NN96"/>
<dbReference type="GO" id="GO:0000139">
    <property type="term" value="C:Golgi membrane"/>
    <property type="evidence" value="ECO:0007669"/>
    <property type="project" value="UniProtKB-SubCell"/>
</dbReference>
<evidence type="ECO:0000256" key="8">
    <source>
        <dbReference type="SAM" id="SignalP"/>
    </source>
</evidence>
<evidence type="ECO:0000256" key="5">
    <source>
        <dbReference type="ARBA" id="ARBA00022989"/>
    </source>
</evidence>
<evidence type="ECO:0000256" key="6">
    <source>
        <dbReference type="ARBA" id="ARBA00023034"/>
    </source>
</evidence>
<evidence type="ECO:0000313" key="11">
    <source>
        <dbReference type="EMBL" id="KMZ58244.1"/>
    </source>
</evidence>
<comment type="caution">
    <text evidence="11">The sequence shown here is derived from an EMBL/GenBank/DDBJ whole genome shotgun (WGS) entry which is preliminary data.</text>
</comment>
<gene>
    <name evidence="11" type="ORF">ZOSMA_78G00100</name>
</gene>
<keyword evidence="8" id="KW-0732">Signal</keyword>
<dbReference type="Pfam" id="PF13839">
    <property type="entry name" value="PC-Esterase"/>
    <property type="match status" value="1"/>
</dbReference>
<keyword evidence="3" id="KW-0812">Transmembrane</keyword>
<organism evidence="11 12">
    <name type="scientific">Zostera marina</name>
    <name type="common">Eelgrass</name>
    <dbReference type="NCBI Taxonomy" id="29655"/>
    <lineage>
        <taxon>Eukaryota</taxon>
        <taxon>Viridiplantae</taxon>
        <taxon>Streptophyta</taxon>
        <taxon>Embryophyta</taxon>
        <taxon>Tracheophyta</taxon>
        <taxon>Spermatophyta</taxon>
        <taxon>Magnoliopsida</taxon>
        <taxon>Liliopsida</taxon>
        <taxon>Zosteraceae</taxon>
        <taxon>Zostera</taxon>
    </lineage>
</organism>
<evidence type="ECO:0000256" key="2">
    <source>
        <dbReference type="ARBA" id="ARBA00007727"/>
    </source>
</evidence>